<accession>A0A670IUT4</accession>
<evidence type="ECO:0000259" key="2">
    <source>
        <dbReference type="Pfam" id="PF00350"/>
    </source>
</evidence>
<sequence length="524" mass="56302">MAESTGKDPEQDLIGGNHEAGWEGPEDSSSPPQEAPGNSLLVIGVPGDQLPACSPSKQKDGALGCLAGAPWVSQSFKEEKDPSGPGERQDGPSCDAAYPTACSPVITVLQKPKASANWQPESFTSSGDFGNRDRLLLPCWLEEAELSSQLDTERVCSDDEPVACPPSPGSERDSSMSGDGAGPSAAQEAKVTGQLDGEQGGSDDESVPCPSPPGSEDAGSSSKLRGPPGASGTQSQSDRWPYAAGAQSDDPKDWASCEQDVEFQLHECQSVLREILRSLESLEGIDRLHMEKWREQVASLQKATQMPQTHIAVVGNTGAGKSCLLNALLDEEAVLPTSAMRACTAVVVEVSRADGSSPYEADVEFLSREEWEKELKALLEDMKDKSGHLKRRCPDRKTEAGAAYSRVKAVYGRVDELEKLEEMQEVTQHLGTVKHVCAETATEFRAAIERFIDSRTDNLREMKGGEFWPIVKCVRIRLAKAEVLRTGAVLVDLPGVRDANAARDSVAKEVGNCFRVFVGWTSVC</sequence>
<evidence type="ECO:0000313" key="4">
    <source>
        <dbReference type="Proteomes" id="UP000472272"/>
    </source>
</evidence>
<dbReference type="Gene3D" id="3.40.50.300">
    <property type="entry name" value="P-loop containing nucleotide triphosphate hydrolases"/>
    <property type="match status" value="1"/>
</dbReference>
<dbReference type="Pfam" id="PF00350">
    <property type="entry name" value="Dynamin_N"/>
    <property type="match status" value="1"/>
</dbReference>
<feature type="compositionally biased region" description="Basic and acidic residues" evidence="1">
    <location>
        <begin position="76"/>
        <end position="90"/>
    </location>
</feature>
<organism evidence="3 4">
    <name type="scientific">Podarcis muralis</name>
    <name type="common">Wall lizard</name>
    <name type="synonym">Lacerta muralis</name>
    <dbReference type="NCBI Taxonomy" id="64176"/>
    <lineage>
        <taxon>Eukaryota</taxon>
        <taxon>Metazoa</taxon>
        <taxon>Chordata</taxon>
        <taxon>Craniata</taxon>
        <taxon>Vertebrata</taxon>
        <taxon>Euteleostomi</taxon>
        <taxon>Lepidosauria</taxon>
        <taxon>Squamata</taxon>
        <taxon>Bifurcata</taxon>
        <taxon>Unidentata</taxon>
        <taxon>Episquamata</taxon>
        <taxon>Laterata</taxon>
        <taxon>Lacertibaenia</taxon>
        <taxon>Lacertidae</taxon>
        <taxon>Podarcis</taxon>
    </lineage>
</organism>
<feature type="region of interest" description="Disordered" evidence="1">
    <location>
        <begin position="148"/>
        <end position="253"/>
    </location>
</feature>
<dbReference type="SUPFAM" id="SSF52540">
    <property type="entry name" value="P-loop containing nucleoside triphosphate hydrolases"/>
    <property type="match status" value="1"/>
</dbReference>
<reference evidence="3 4" key="1">
    <citation type="journal article" date="2019" name="Proc. Natl. Acad. Sci. U.S.A.">
        <title>Regulatory changes in pterin and carotenoid genes underlie balanced color polymorphisms in the wall lizard.</title>
        <authorList>
            <person name="Andrade P."/>
            <person name="Pinho C."/>
            <person name="Perez I de Lanuza G."/>
            <person name="Afonso S."/>
            <person name="Brejcha J."/>
            <person name="Rubin C.J."/>
            <person name="Wallerman O."/>
            <person name="Pereira P."/>
            <person name="Sabatino S.J."/>
            <person name="Bellati A."/>
            <person name="Pellitteri-Rosa D."/>
            <person name="Bosakova Z."/>
            <person name="Bunikis I."/>
            <person name="Carretero M.A."/>
            <person name="Feiner N."/>
            <person name="Marsik P."/>
            <person name="Pauperio F."/>
            <person name="Salvi D."/>
            <person name="Soler L."/>
            <person name="While G.M."/>
            <person name="Uller T."/>
            <person name="Font E."/>
            <person name="Andersson L."/>
            <person name="Carneiro M."/>
        </authorList>
    </citation>
    <scope>NUCLEOTIDE SEQUENCE</scope>
</reference>
<reference evidence="3" key="3">
    <citation type="submission" date="2025-09" db="UniProtKB">
        <authorList>
            <consortium name="Ensembl"/>
        </authorList>
    </citation>
    <scope>IDENTIFICATION</scope>
</reference>
<dbReference type="InterPro" id="IPR027417">
    <property type="entry name" value="P-loop_NTPase"/>
</dbReference>
<keyword evidence="4" id="KW-1185">Reference proteome</keyword>
<dbReference type="PANTHER" id="PTHR36681:SF3">
    <property type="entry name" value="NUCLEAR GTPASE, GERMINAL CENTER-ASSOCIATED, TANDEM DUPLICATE 3"/>
    <property type="match status" value="1"/>
</dbReference>
<feature type="compositionally biased region" description="Basic and acidic residues" evidence="1">
    <location>
        <begin position="1"/>
        <end position="10"/>
    </location>
</feature>
<feature type="domain" description="Dynamin N-terminal" evidence="2">
    <location>
        <begin position="311"/>
        <end position="509"/>
    </location>
</feature>
<dbReference type="PANTHER" id="PTHR36681">
    <property type="entry name" value="NUCLEAR GTPASE, GERMINAL CENTER-ASSOCIATED, TANDEM DUPLICATE 3"/>
    <property type="match status" value="1"/>
</dbReference>
<dbReference type="AlphaFoldDB" id="A0A670IUT4"/>
<dbReference type="Ensembl" id="ENSPMRT00000017048.1">
    <property type="protein sequence ID" value="ENSPMRP00000015968.1"/>
    <property type="gene ID" value="ENSPMRG00000010673.1"/>
</dbReference>
<evidence type="ECO:0000313" key="3">
    <source>
        <dbReference type="Ensembl" id="ENSPMRP00000015968.1"/>
    </source>
</evidence>
<protein>
    <recommendedName>
        <fullName evidence="2">Dynamin N-terminal domain-containing protein</fullName>
    </recommendedName>
</protein>
<feature type="region of interest" description="Disordered" evidence="1">
    <location>
        <begin position="1"/>
        <end position="59"/>
    </location>
</feature>
<feature type="compositionally biased region" description="Polar residues" evidence="1">
    <location>
        <begin position="116"/>
        <end position="128"/>
    </location>
</feature>
<proteinExistence type="predicted"/>
<dbReference type="Proteomes" id="UP000472272">
    <property type="component" value="Chromosome 7"/>
</dbReference>
<feature type="region of interest" description="Disordered" evidence="1">
    <location>
        <begin position="111"/>
        <end position="132"/>
    </location>
</feature>
<feature type="region of interest" description="Disordered" evidence="1">
    <location>
        <begin position="73"/>
        <end position="97"/>
    </location>
</feature>
<name>A0A670IUT4_PODMU</name>
<dbReference type="InterPro" id="IPR045063">
    <property type="entry name" value="Dynamin_N"/>
</dbReference>
<evidence type="ECO:0000256" key="1">
    <source>
        <dbReference type="SAM" id="MobiDB-lite"/>
    </source>
</evidence>
<dbReference type="GeneTree" id="ENSGT00940000170941"/>
<reference evidence="3" key="2">
    <citation type="submission" date="2025-08" db="UniProtKB">
        <authorList>
            <consortium name="Ensembl"/>
        </authorList>
    </citation>
    <scope>IDENTIFICATION</scope>
</reference>